<name>E2NFR8_9BACE</name>
<reference evidence="1 2" key="2">
    <citation type="submission" date="2009-01" db="EMBL/GenBank/DDBJ databases">
        <title>Draft genome sequence of Bacteroides cellulosilyticus (DSM 14838).</title>
        <authorList>
            <person name="Sudarsanam P."/>
            <person name="Ley R."/>
            <person name="Guruge J."/>
            <person name="Turnbaugh P.J."/>
            <person name="Mahowald M."/>
            <person name="Liep D."/>
            <person name="Gordon J."/>
        </authorList>
    </citation>
    <scope>NUCLEOTIDE SEQUENCE [LARGE SCALE GENOMIC DNA]</scope>
    <source>
        <strain evidence="1 2">DSM 14838</strain>
    </source>
</reference>
<reference evidence="1 2" key="1">
    <citation type="submission" date="2008-12" db="EMBL/GenBank/DDBJ databases">
        <authorList>
            <person name="Fulton L."/>
            <person name="Clifton S."/>
            <person name="Fulton B."/>
            <person name="Xu J."/>
            <person name="Minx P."/>
            <person name="Pepin K.H."/>
            <person name="Johnson M."/>
            <person name="Bhonagiri V."/>
            <person name="Nash W.E."/>
            <person name="Mardis E.R."/>
            <person name="Wilson R.K."/>
        </authorList>
    </citation>
    <scope>NUCLEOTIDE SEQUENCE [LARGE SCALE GENOMIC DNA]</scope>
    <source>
        <strain evidence="1 2">DSM 14838</strain>
    </source>
</reference>
<dbReference type="AlphaFoldDB" id="E2NFR8"/>
<comment type="caution">
    <text evidence="1">The sequence shown here is derived from an EMBL/GenBank/DDBJ whole genome shotgun (WGS) entry which is preliminary data.</text>
</comment>
<sequence>MRKSVGRNNSQRRQYLYQNGKGITVGLHYFCSKLVIYLKP</sequence>
<proteinExistence type="predicted"/>
<evidence type="ECO:0000313" key="1">
    <source>
        <dbReference type="EMBL" id="EEF89240.1"/>
    </source>
</evidence>
<dbReference type="HOGENOM" id="CLU_3284585_0_0_10"/>
<evidence type="ECO:0000313" key="2">
    <source>
        <dbReference type="Proteomes" id="UP000003711"/>
    </source>
</evidence>
<organism evidence="1 2">
    <name type="scientific">Bacteroides cellulosilyticus DSM 14838</name>
    <dbReference type="NCBI Taxonomy" id="537012"/>
    <lineage>
        <taxon>Bacteria</taxon>
        <taxon>Pseudomonadati</taxon>
        <taxon>Bacteroidota</taxon>
        <taxon>Bacteroidia</taxon>
        <taxon>Bacteroidales</taxon>
        <taxon>Bacteroidaceae</taxon>
        <taxon>Bacteroides</taxon>
    </lineage>
</organism>
<dbReference type="Proteomes" id="UP000003711">
    <property type="component" value="Unassembled WGS sequence"/>
</dbReference>
<accession>E2NFR8</accession>
<protein>
    <submittedName>
        <fullName evidence="1">Uncharacterized protein</fullName>
    </submittedName>
</protein>
<gene>
    <name evidence="1" type="ORF">BACCELL_03140</name>
</gene>
<dbReference type="EMBL" id="ACCH01000223">
    <property type="protein sequence ID" value="EEF89240.1"/>
    <property type="molecule type" value="Genomic_DNA"/>
</dbReference>